<dbReference type="EC" id="1.1.1.262" evidence="4"/>
<name>A0AAE3M348_9BACT</name>
<dbReference type="InterPro" id="IPR005255">
    <property type="entry name" value="PdxA_fam"/>
</dbReference>
<comment type="caution">
    <text evidence="4">The sequence shown here is derived from an EMBL/GenBank/DDBJ whole genome shotgun (WGS) entry which is preliminary data.</text>
</comment>
<dbReference type="NCBIfam" id="TIGR00557">
    <property type="entry name" value="pdxA"/>
    <property type="match status" value="1"/>
</dbReference>
<evidence type="ECO:0000256" key="2">
    <source>
        <dbReference type="ARBA" id="ARBA00023002"/>
    </source>
</evidence>
<evidence type="ECO:0000313" key="5">
    <source>
        <dbReference type="Proteomes" id="UP001209229"/>
    </source>
</evidence>
<dbReference type="RefSeq" id="WP_301189524.1">
    <property type="nucleotide sequence ID" value="NZ_JAPDPJ010000008.1"/>
</dbReference>
<dbReference type="AlphaFoldDB" id="A0AAE3M348"/>
<dbReference type="SUPFAM" id="SSF53659">
    <property type="entry name" value="Isocitrate/Isopropylmalate dehydrogenase-like"/>
    <property type="match status" value="1"/>
</dbReference>
<dbReference type="GO" id="GO:0051287">
    <property type="term" value="F:NAD binding"/>
    <property type="evidence" value="ECO:0007669"/>
    <property type="project" value="InterPro"/>
</dbReference>
<proteinExistence type="predicted"/>
<evidence type="ECO:0000256" key="1">
    <source>
        <dbReference type="ARBA" id="ARBA00022723"/>
    </source>
</evidence>
<evidence type="ECO:0000313" key="4">
    <source>
        <dbReference type="EMBL" id="MCW3785952.1"/>
    </source>
</evidence>
<dbReference type="GO" id="GO:0046872">
    <property type="term" value="F:metal ion binding"/>
    <property type="evidence" value="ECO:0007669"/>
    <property type="project" value="UniProtKB-KW"/>
</dbReference>
<gene>
    <name evidence="4" type="primary">pdxA</name>
    <name evidence="4" type="ORF">OM075_05705</name>
</gene>
<reference evidence="4" key="1">
    <citation type="submission" date="2022-10" db="EMBL/GenBank/DDBJ databases">
        <authorList>
            <person name="Yu W.X."/>
        </authorList>
    </citation>
    <scope>NUCLEOTIDE SEQUENCE</scope>
    <source>
        <strain evidence="4">AAT</strain>
    </source>
</reference>
<keyword evidence="3" id="KW-0520">NAD</keyword>
<dbReference type="GO" id="GO:0050570">
    <property type="term" value="F:4-hydroxythreonine-4-phosphate dehydrogenase activity"/>
    <property type="evidence" value="ECO:0007669"/>
    <property type="project" value="UniProtKB-EC"/>
</dbReference>
<evidence type="ECO:0000256" key="3">
    <source>
        <dbReference type="ARBA" id="ARBA00023027"/>
    </source>
</evidence>
<dbReference type="PANTHER" id="PTHR30004">
    <property type="entry name" value="4-HYDROXYTHREONINE-4-PHOSPHATE DEHYDROGENASE"/>
    <property type="match status" value="1"/>
</dbReference>
<organism evidence="4 5">
    <name type="scientific">Plebeiibacterium sediminum</name>
    <dbReference type="NCBI Taxonomy" id="2992112"/>
    <lineage>
        <taxon>Bacteria</taxon>
        <taxon>Pseudomonadati</taxon>
        <taxon>Bacteroidota</taxon>
        <taxon>Bacteroidia</taxon>
        <taxon>Marinilabiliales</taxon>
        <taxon>Marinilabiliaceae</taxon>
        <taxon>Plebeiibacterium</taxon>
    </lineage>
</organism>
<dbReference type="Gene3D" id="3.40.718.10">
    <property type="entry name" value="Isopropylmalate Dehydrogenase"/>
    <property type="match status" value="1"/>
</dbReference>
<keyword evidence="1" id="KW-0479">Metal-binding</keyword>
<protein>
    <submittedName>
        <fullName evidence="4">4-hydroxythreonine-4-phosphate dehydrogenase PdxA</fullName>
        <ecNumber evidence="4">1.1.1.262</ecNumber>
    </submittedName>
</protein>
<dbReference type="Pfam" id="PF04166">
    <property type="entry name" value="PdxA"/>
    <property type="match status" value="1"/>
</dbReference>
<dbReference type="Proteomes" id="UP001209229">
    <property type="component" value="Unassembled WGS sequence"/>
</dbReference>
<keyword evidence="2 4" id="KW-0560">Oxidoreductase</keyword>
<dbReference type="PANTHER" id="PTHR30004:SF6">
    <property type="entry name" value="D-THREONATE 4-PHOSPHATE DEHYDROGENASE"/>
    <property type="match status" value="1"/>
</dbReference>
<accession>A0AAE3M348</accession>
<keyword evidence="5" id="KW-1185">Reference proteome</keyword>
<sequence>MLNNQDQIKPVLAITMGDPAGIGPEIAAKAFSYSTIYQQCKPLLIGNAEIIKKAIEIAKVDLKVRAISDVSEAQYEEGTIDVYDLELGNPESIKFGEVSAIAGDIAFRSVRKAIELAMEGKVDGTVTGPIHKGAINAAGHHFSGHTEIYAHYTNTPKYAMLLADEQLKVIHVSTHVSLREACDRVKKDRVIEVIQLLNDGLQRIGIQNPKIGVAGLNPHSSDGGLFGYEEEKEIIPAIQEAVKSGLNVEGPVPPDALYALANGGKYDGCVAMYHDQGHIPFKVVGFIWDPETKAMKSVKGVNITLGLPIIRTSVDHGTAFEIAGKGIASCDALLFAIEYAVKLHR</sequence>
<dbReference type="EMBL" id="JAPDPJ010000008">
    <property type="protein sequence ID" value="MCW3785952.1"/>
    <property type="molecule type" value="Genomic_DNA"/>
</dbReference>